<evidence type="ECO:0000313" key="1">
    <source>
        <dbReference type="EMBL" id="AIS52227.1"/>
    </source>
</evidence>
<proteinExistence type="predicted"/>
<dbReference type="EMBL" id="CP009170">
    <property type="protein sequence ID" value="AIS52227.1"/>
    <property type="molecule type" value="Genomic_DNA"/>
</dbReference>
<reference evidence="2" key="1">
    <citation type="journal article" date="2015" name="Genome Announc.">
        <title>Whole-Genome Sequences of 80 Environmental and Clinical Isolates of Burkholderia pseudomallei.</title>
        <authorList>
            <person name="Johnson S.L."/>
            <person name="Baker A.L."/>
            <person name="Chain P.S."/>
            <person name="Currie B.J."/>
            <person name="Daligault H.E."/>
            <person name="Davenport K.W."/>
            <person name="Davis C.B."/>
            <person name="Inglis T.J."/>
            <person name="Kaestli M."/>
            <person name="Koren S."/>
            <person name="Mayo M."/>
            <person name="Merritt A.J."/>
            <person name="Price E.P."/>
            <person name="Sarovich D.S."/>
            <person name="Warner J."/>
            <person name="Rosovitz M.J."/>
        </authorList>
    </citation>
    <scope>NUCLEOTIDE SEQUENCE [LARGE SCALE GENOMIC DNA]</scope>
    <source>
        <strain evidence="2">DSM 2030</strain>
    </source>
</reference>
<dbReference type="STRING" id="2325.TKV_c10520"/>
<protein>
    <submittedName>
        <fullName evidence="1">Uncharacterized protein</fullName>
    </submittedName>
</protein>
<evidence type="ECO:0000313" key="2">
    <source>
        <dbReference type="Proteomes" id="UP000029669"/>
    </source>
</evidence>
<dbReference type="KEGG" id="tki:TKV_c10520"/>
<keyword evidence="2" id="KW-1185">Reference proteome</keyword>
<gene>
    <name evidence="1" type="ORF">TKV_c10520</name>
</gene>
<accession>A0A097AQY8</accession>
<sequence>MRKIVDVTRKAVEETANRVLEVYYKELCNC</sequence>
<name>A0A097AQY8_THEKI</name>
<dbReference type="AlphaFoldDB" id="A0A097AQY8"/>
<dbReference type="Proteomes" id="UP000029669">
    <property type="component" value="Chromosome"/>
</dbReference>
<dbReference type="HOGENOM" id="CLU_3405932_0_0_9"/>
<organism evidence="1 2">
    <name type="scientific">Thermoanaerobacter kivui</name>
    <name type="common">Acetogenium kivui</name>
    <dbReference type="NCBI Taxonomy" id="2325"/>
    <lineage>
        <taxon>Bacteria</taxon>
        <taxon>Bacillati</taxon>
        <taxon>Bacillota</taxon>
        <taxon>Clostridia</taxon>
        <taxon>Thermoanaerobacterales</taxon>
        <taxon>Thermoanaerobacteraceae</taxon>
        <taxon>Thermoanaerobacter</taxon>
    </lineage>
</organism>